<protein>
    <submittedName>
        <fullName evidence="2">Type III secretion protein D</fullName>
    </submittedName>
</protein>
<sequence length="380" mass="39729">MFDTALETSSETLVLKVLAGRVRGASAPLGDGEPVDLGHGFDADIVLRDPSAKGIRARLTAREDAADLEILEGRAEMLGHVLAAPSRAVLPFYVPLLIGDNAVAIGLEDSPRWAEAERLLTTAPPSAAHEVADVDHDYGETVARRLFDRAVAVVRGTPHLVPGLVFGAALACVTYAAANAPIWGGPHASASQVHALLREEGYGALAVKPGEGDKLVIAGVLNREADKDRLRQIVDAREVPARIEVQTSESLAQNVEDVFMANGLAATARPNGLARVQVQVTGAAEEVAKVEKVALADVRGLRGLDISRVDGGGDRFGKVFDEGPGKRVVSVVGGDAGYVATADGARYFAGSMLPTGDRIVAVESQAVTVEKGGAQTKLMF</sequence>
<organism evidence="2 3">
    <name type="scientific">Caulobacter rhizosphaerae</name>
    <dbReference type="NCBI Taxonomy" id="2010972"/>
    <lineage>
        <taxon>Bacteria</taxon>
        <taxon>Pseudomonadati</taxon>
        <taxon>Pseudomonadota</taxon>
        <taxon>Alphaproteobacteria</taxon>
        <taxon>Caulobacterales</taxon>
        <taxon>Caulobacteraceae</taxon>
        <taxon>Caulobacter</taxon>
    </lineage>
</organism>
<name>A0ABU1N278_9CAUL</name>
<dbReference type="RefSeq" id="WP_056756658.1">
    <property type="nucleotide sequence ID" value="NZ_JAVDRL010000009.1"/>
</dbReference>
<dbReference type="Pfam" id="PF23893">
    <property type="entry name" value="Y4YQ_C"/>
    <property type="match status" value="1"/>
</dbReference>
<evidence type="ECO:0000313" key="3">
    <source>
        <dbReference type="Proteomes" id="UP001262754"/>
    </source>
</evidence>
<evidence type="ECO:0000313" key="2">
    <source>
        <dbReference type="EMBL" id="MDR6532535.1"/>
    </source>
</evidence>
<dbReference type="Proteomes" id="UP001262754">
    <property type="component" value="Unassembled WGS sequence"/>
</dbReference>
<dbReference type="EMBL" id="JAVDRL010000009">
    <property type="protein sequence ID" value="MDR6532535.1"/>
    <property type="molecule type" value="Genomic_DNA"/>
</dbReference>
<proteinExistence type="predicted"/>
<gene>
    <name evidence="2" type="ORF">J2800_003293</name>
</gene>
<comment type="caution">
    <text evidence="2">The sequence shown here is derived from an EMBL/GenBank/DDBJ whole genome shotgun (WGS) entry which is preliminary data.</text>
</comment>
<evidence type="ECO:0000259" key="1">
    <source>
        <dbReference type="Pfam" id="PF23893"/>
    </source>
</evidence>
<feature type="domain" description="YscD/Y4YQ C-terminal" evidence="1">
    <location>
        <begin position="328"/>
        <end position="378"/>
    </location>
</feature>
<accession>A0ABU1N278</accession>
<reference evidence="2 3" key="1">
    <citation type="submission" date="2023-07" db="EMBL/GenBank/DDBJ databases">
        <title>Sorghum-associated microbial communities from plants grown in Nebraska, USA.</title>
        <authorList>
            <person name="Schachtman D."/>
        </authorList>
    </citation>
    <scope>NUCLEOTIDE SEQUENCE [LARGE SCALE GENOMIC DNA]</scope>
    <source>
        <strain evidence="2 3">DS2154</strain>
    </source>
</reference>
<keyword evidence="3" id="KW-1185">Reference proteome</keyword>
<dbReference type="InterPro" id="IPR057770">
    <property type="entry name" value="YscD/Y4YQ_C"/>
</dbReference>